<evidence type="ECO:0000256" key="2">
    <source>
        <dbReference type="RuleBase" id="RU003616"/>
    </source>
</evidence>
<comment type="similarity">
    <text evidence="1 2">Belongs to the small heat shock protein (HSP20) family.</text>
</comment>
<organism evidence="4 5">
    <name type="scientific">Luteolibacter ambystomatis</name>
    <dbReference type="NCBI Taxonomy" id="2824561"/>
    <lineage>
        <taxon>Bacteria</taxon>
        <taxon>Pseudomonadati</taxon>
        <taxon>Verrucomicrobiota</taxon>
        <taxon>Verrucomicrobiia</taxon>
        <taxon>Verrucomicrobiales</taxon>
        <taxon>Verrucomicrobiaceae</taxon>
        <taxon>Luteolibacter</taxon>
    </lineage>
</organism>
<gene>
    <name evidence="4" type="ORF">KBB96_10190</name>
</gene>
<accession>A0A975PHE3</accession>
<evidence type="ECO:0000256" key="1">
    <source>
        <dbReference type="PROSITE-ProRule" id="PRU00285"/>
    </source>
</evidence>
<evidence type="ECO:0000313" key="5">
    <source>
        <dbReference type="Proteomes" id="UP000676169"/>
    </source>
</evidence>
<dbReference type="Gene3D" id="2.60.40.790">
    <property type="match status" value="1"/>
</dbReference>
<dbReference type="RefSeq" id="WP_211634589.1">
    <property type="nucleotide sequence ID" value="NZ_CP073100.1"/>
</dbReference>
<dbReference type="EMBL" id="CP073100">
    <property type="protein sequence ID" value="QUE53247.1"/>
    <property type="molecule type" value="Genomic_DNA"/>
</dbReference>
<dbReference type="CDD" id="cd06464">
    <property type="entry name" value="ACD_sHsps-like"/>
    <property type="match status" value="1"/>
</dbReference>
<proteinExistence type="inferred from homology"/>
<dbReference type="InterPro" id="IPR031107">
    <property type="entry name" value="Small_HSP"/>
</dbReference>
<evidence type="ECO:0000313" key="4">
    <source>
        <dbReference type="EMBL" id="QUE53247.1"/>
    </source>
</evidence>
<dbReference type="Proteomes" id="UP000676169">
    <property type="component" value="Chromosome"/>
</dbReference>
<protein>
    <submittedName>
        <fullName evidence="4">Hsp20/alpha crystallin family protein</fullName>
    </submittedName>
</protein>
<name>A0A975PHE3_9BACT</name>
<dbReference type="InterPro" id="IPR008978">
    <property type="entry name" value="HSP20-like_chaperone"/>
</dbReference>
<sequence>MKQALSAWNPLRELEDFQNRILRAFNPNNRDTAGQSPASTQWSPLVDVSEDEDSYKITAELPQIPKEDVKVTVENGTLVISGERRFSHEDKSMKYHRIERGYGSFARSFNLPTDADPSRIGAKFVDGVLHVQIQKSEHAKPKQIDVRVD</sequence>
<dbReference type="Pfam" id="PF00011">
    <property type="entry name" value="HSP20"/>
    <property type="match status" value="1"/>
</dbReference>
<dbReference type="AlphaFoldDB" id="A0A975PHE3"/>
<dbReference type="InterPro" id="IPR002068">
    <property type="entry name" value="A-crystallin/Hsp20_dom"/>
</dbReference>
<feature type="domain" description="SHSP" evidence="3">
    <location>
        <begin position="36"/>
        <end position="149"/>
    </location>
</feature>
<dbReference type="PANTHER" id="PTHR11527">
    <property type="entry name" value="HEAT-SHOCK PROTEIN 20 FAMILY MEMBER"/>
    <property type="match status" value="1"/>
</dbReference>
<dbReference type="SUPFAM" id="SSF49764">
    <property type="entry name" value="HSP20-like chaperones"/>
    <property type="match status" value="1"/>
</dbReference>
<dbReference type="PROSITE" id="PS01031">
    <property type="entry name" value="SHSP"/>
    <property type="match status" value="1"/>
</dbReference>
<evidence type="ECO:0000259" key="3">
    <source>
        <dbReference type="PROSITE" id="PS01031"/>
    </source>
</evidence>
<keyword evidence="5" id="KW-1185">Reference proteome</keyword>
<dbReference type="KEGG" id="lamb:KBB96_10190"/>
<reference evidence="4" key="1">
    <citation type="submission" date="2021-04" db="EMBL/GenBank/DDBJ databases">
        <title>Luteolibacter sp. 32A isolated from the skin of an Anderson's salamander (Ambystoma andersonii).</title>
        <authorList>
            <person name="Spergser J."/>
            <person name="Busse H.-J."/>
        </authorList>
    </citation>
    <scope>NUCLEOTIDE SEQUENCE</scope>
    <source>
        <strain evidence="4">32A</strain>
    </source>
</reference>